<dbReference type="SUPFAM" id="SSF53335">
    <property type="entry name" value="S-adenosyl-L-methionine-dependent methyltransferases"/>
    <property type="match status" value="1"/>
</dbReference>
<comment type="caution">
    <text evidence="1">The sequence shown here is derived from an EMBL/GenBank/DDBJ whole genome shotgun (WGS) entry which is preliminary data.</text>
</comment>
<dbReference type="AlphaFoldDB" id="A0A1F8ASX4"/>
<sequence>MACNLCGSQNFRVFLKGTASRKYFLSATSQEYVGGQIVRCSRCGLVYRHSIPPAAILEREYSRHAETAYLESQKERSRSFARSLLEIKKYMPSGKLLDVGSAAGLFLNEAKKVGFEVLGVEPNKYLANYAHKTFSLKVYQKTFDKFDIPERSIDIVTFWDVLEHLPNPLAALRKTHRILARGGVAVINYPDINSLPARLLGRHWWFVISGHLYYFTPQTISKMLREAGFKVIRDKRHFQILSLSYLFTRLGRYSKNVGSKLSLFSKKLGIGNLAICYWAGQRTVIAGKD</sequence>
<protein>
    <recommendedName>
        <fullName evidence="3">Methyltransferase type 11 domain-containing protein</fullName>
    </recommendedName>
</protein>
<evidence type="ECO:0000313" key="1">
    <source>
        <dbReference type="EMBL" id="OGM54801.1"/>
    </source>
</evidence>
<dbReference type="Gene3D" id="3.40.50.150">
    <property type="entry name" value="Vaccinia Virus protein VP39"/>
    <property type="match status" value="1"/>
</dbReference>
<proteinExistence type="predicted"/>
<name>A0A1F8ASX4_9BACT</name>
<gene>
    <name evidence="1" type="ORF">A3E44_01430</name>
</gene>
<accession>A0A1F8ASX4</accession>
<organism evidence="1 2">
    <name type="scientific">Candidatus Woesebacteria bacterium RIFCSPHIGHO2_12_FULL_41_24</name>
    <dbReference type="NCBI Taxonomy" id="1802510"/>
    <lineage>
        <taxon>Bacteria</taxon>
        <taxon>Candidatus Woeseibacteriota</taxon>
    </lineage>
</organism>
<dbReference type="PANTHER" id="PTHR43861:SF6">
    <property type="entry name" value="METHYLTRANSFERASE TYPE 11"/>
    <property type="match status" value="1"/>
</dbReference>
<dbReference type="Proteomes" id="UP000178603">
    <property type="component" value="Unassembled WGS sequence"/>
</dbReference>
<dbReference type="EMBL" id="MGGW01000009">
    <property type="protein sequence ID" value="OGM54801.1"/>
    <property type="molecule type" value="Genomic_DNA"/>
</dbReference>
<dbReference type="InterPro" id="IPR029063">
    <property type="entry name" value="SAM-dependent_MTases_sf"/>
</dbReference>
<evidence type="ECO:0000313" key="2">
    <source>
        <dbReference type="Proteomes" id="UP000178603"/>
    </source>
</evidence>
<dbReference type="Pfam" id="PF13489">
    <property type="entry name" value="Methyltransf_23"/>
    <property type="match status" value="1"/>
</dbReference>
<dbReference type="PANTHER" id="PTHR43861">
    <property type="entry name" value="TRANS-ACONITATE 2-METHYLTRANSFERASE-RELATED"/>
    <property type="match status" value="1"/>
</dbReference>
<dbReference type="CDD" id="cd02440">
    <property type="entry name" value="AdoMet_MTases"/>
    <property type="match status" value="1"/>
</dbReference>
<reference evidence="1 2" key="1">
    <citation type="journal article" date="2016" name="Nat. Commun.">
        <title>Thousands of microbial genomes shed light on interconnected biogeochemical processes in an aquifer system.</title>
        <authorList>
            <person name="Anantharaman K."/>
            <person name="Brown C.T."/>
            <person name="Hug L.A."/>
            <person name="Sharon I."/>
            <person name="Castelle C.J."/>
            <person name="Probst A.J."/>
            <person name="Thomas B.C."/>
            <person name="Singh A."/>
            <person name="Wilkins M.J."/>
            <person name="Karaoz U."/>
            <person name="Brodie E.L."/>
            <person name="Williams K.H."/>
            <person name="Hubbard S.S."/>
            <person name="Banfield J.F."/>
        </authorList>
    </citation>
    <scope>NUCLEOTIDE SEQUENCE [LARGE SCALE GENOMIC DNA]</scope>
</reference>
<evidence type="ECO:0008006" key="3">
    <source>
        <dbReference type="Google" id="ProtNLM"/>
    </source>
</evidence>